<proteinExistence type="predicted"/>
<sequence length="97" mass="9867">VLAWLVPIAVFWSLAALYVGGAAINIEGGGGGRQTLGLLLLFASYLGVYTICGLALTSVAGAAFGGIVFPVLIASISIPLLTRVMFKLVGVSVSRAD</sequence>
<feature type="transmembrane region" description="Helical" evidence="1">
    <location>
        <begin position="62"/>
        <end position="81"/>
    </location>
</feature>
<feature type="transmembrane region" description="Helical" evidence="1">
    <location>
        <begin position="36"/>
        <end position="56"/>
    </location>
</feature>
<feature type="non-terminal residue" evidence="2">
    <location>
        <position position="1"/>
    </location>
</feature>
<organism evidence="2">
    <name type="scientific">marine metagenome</name>
    <dbReference type="NCBI Taxonomy" id="408172"/>
    <lineage>
        <taxon>unclassified sequences</taxon>
        <taxon>metagenomes</taxon>
        <taxon>ecological metagenomes</taxon>
    </lineage>
</organism>
<accession>A0A381QEP9</accession>
<evidence type="ECO:0000313" key="2">
    <source>
        <dbReference type="EMBL" id="SUZ77438.1"/>
    </source>
</evidence>
<dbReference type="AlphaFoldDB" id="A0A381QEP9"/>
<feature type="transmembrane region" description="Helical" evidence="1">
    <location>
        <begin position="6"/>
        <end position="24"/>
    </location>
</feature>
<keyword evidence="1" id="KW-1133">Transmembrane helix</keyword>
<name>A0A381QEP9_9ZZZZ</name>
<reference evidence="2" key="1">
    <citation type="submission" date="2018-05" db="EMBL/GenBank/DDBJ databases">
        <authorList>
            <person name="Lanie J.A."/>
            <person name="Ng W.-L."/>
            <person name="Kazmierczak K.M."/>
            <person name="Andrzejewski T.M."/>
            <person name="Davidsen T.M."/>
            <person name="Wayne K.J."/>
            <person name="Tettelin H."/>
            <person name="Glass J.I."/>
            <person name="Rusch D."/>
            <person name="Podicherti R."/>
            <person name="Tsui H.-C.T."/>
            <person name="Winkler M.E."/>
        </authorList>
    </citation>
    <scope>NUCLEOTIDE SEQUENCE</scope>
</reference>
<keyword evidence="1" id="KW-0472">Membrane</keyword>
<dbReference type="EMBL" id="UINC01001316">
    <property type="protein sequence ID" value="SUZ77438.1"/>
    <property type="molecule type" value="Genomic_DNA"/>
</dbReference>
<keyword evidence="1" id="KW-0812">Transmembrane</keyword>
<protein>
    <submittedName>
        <fullName evidence="2">Uncharacterized protein</fullName>
    </submittedName>
</protein>
<gene>
    <name evidence="2" type="ORF">METZ01_LOCUS30292</name>
</gene>
<evidence type="ECO:0000256" key="1">
    <source>
        <dbReference type="SAM" id="Phobius"/>
    </source>
</evidence>